<evidence type="ECO:0000313" key="3">
    <source>
        <dbReference type="Proteomes" id="UP000325579"/>
    </source>
</evidence>
<proteinExistence type="predicted"/>
<sequence>MAIQGPQGLFQISHNALNALLDEMKFFLFYGTWLFPLRLIGLISFTRHCIIGSCLLRDWK</sequence>
<dbReference type="EMBL" id="ML736872">
    <property type="protein sequence ID" value="KAE8397935.1"/>
    <property type="molecule type" value="Genomic_DNA"/>
</dbReference>
<keyword evidence="3" id="KW-1185">Reference proteome</keyword>
<evidence type="ECO:0000256" key="1">
    <source>
        <dbReference type="SAM" id="Phobius"/>
    </source>
</evidence>
<reference evidence="2 3" key="1">
    <citation type="submission" date="2019-04" db="EMBL/GenBank/DDBJ databases">
        <authorList>
            <consortium name="DOE Joint Genome Institute"/>
            <person name="Mondo S."/>
            <person name="Kjaerbolling I."/>
            <person name="Vesth T."/>
            <person name="Frisvad J.C."/>
            <person name="Nybo J.L."/>
            <person name="Theobald S."/>
            <person name="Kildgaard S."/>
            <person name="Isbrandt T."/>
            <person name="Kuo A."/>
            <person name="Sato A."/>
            <person name="Lyhne E.K."/>
            <person name="Kogle M.E."/>
            <person name="Wiebenga A."/>
            <person name="Kun R.S."/>
            <person name="Lubbers R.J."/>
            <person name="Makela M.R."/>
            <person name="Barry K."/>
            <person name="Chovatia M."/>
            <person name="Clum A."/>
            <person name="Daum C."/>
            <person name="Haridas S."/>
            <person name="He G."/>
            <person name="LaButti K."/>
            <person name="Lipzen A."/>
            <person name="Riley R."/>
            <person name="Salamov A."/>
            <person name="Simmons B.A."/>
            <person name="Magnuson J.K."/>
            <person name="Henrissat B."/>
            <person name="Mortensen U.H."/>
            <person name="Larsen T.O."/>
            <person name="Devries R.P."/>
            <person name="Grigoriev I.V."/>
            <person name="Machida M."/>
            <person name="Baker S.E."/>
            <person name="Andersen M.R."/>
            <person name="Cantor M.N."/>
            <person name="Hua S.X."/>
        </authorList>
    </citation>
    <scope>NUCLEOTIDE SEQUENCE [LARGE SCALE GENOMIC DNA]</scope>
    <source>
        <strain evidence="2 3">CBS 119388</strain>
    </source>
</reference>
<dbReference type="Proteomes" id="UP000325579">
    <property type="component" value="Unassembled WGS sequence"/>
</dbReference>
<name>A0A5N7CUQ4_9EURO</name>
<organism evidence="2 3">
    <name type="scientific">Aspergillus pseudonomiae</name>
    <dbReference type="NCBI Taxonomy" id="1506151"/>
    <lineage>
        <taxon>Eukaryota</taxon>
        <taxon>Fungi</taxon>
        <taxon>Dikarya</taxon>
        <taxon>Ascomycota</taxon>
        <taxon>Pezizomycotina</taxon>
        <taxon>Eurotiomycetes</taxon>
        <taxon>Eurotiomycetidae</taxon>
        <taxon>Eurotiales</taxon>
        <taxon>Aspergillaceae</taxon>
        <taxon>Aspergillus</taxon>
        <taxon>Aspergillus subgen. Circumdati</taxon>
    </lineage>
</organism>
<dbReference type="GeneID" id="43668366"/>
<feature type="transmembrane region" description="Helical" evidence="1">
    <location>
        <begin position="27"/>
        <end position="50"/>
    </location>
</feature>
<keyword evidence="1" id="KW-0812">Transmembrane</keyword>
<accession>A0A5N7CUQ4</accession>
<dbReference type="RefSeq" id="XP_031935254.1">
    <property type="nucleotide sequence ID" value="XM_032083675.1"/>
</dbReference>
<evidence type="ECO:0000313" key="2">
    <source>
        <dbReference type="EMBL" id="KAE8397935.1"/>
    </source>
</evidence>
<dbReference type="AlphaFoldDB" id="A0A5N7CUQ4"/>
<protein>
    <submittedName>
        <fullName evidence="2">Uncharacterized protein</fullName>
    </submittedName>
</protein>
<gene>
    <name evidence="2" type="ORF">BDV37DRAFT_264453</name>
</gene>
<keyword evidence="1" id="KW-0472">Membrane</keyword>
<keyword evidence="1" id="KW-1133">Transmembrane helix</keyword>